<keyword evidence="6" id="KW-1185">Reference proteome</keyword>
<organism evidence="5 6">
    <name type="scientific">Halobium palmae</name>
    <dbReference type="NCBI Taxonomy" id="1776492"/>
    <lineage>
        <taxon>Archaea</taxon>
        <taxon>Methanobacteriati</taxon>
        <taxon>Methanobacteriota</taxon>
        <taxon>Stenosarchaea group</taxon>
        <taxon>Halobacteria</taxon>
        <taxon>Halobacteriales</taxon>
        <taxon>Haloferacaceae</taxon>
        <taxon>Halobium</taxon>
    </lineage>
</organism>
<dbReference type="GO" id="GO:0097589">
    <property type="term" value="C:archaeal-type flagellum"/>
    <property type="evidence" value="ECO:0007669"/>
    <property type="project" value="UniProtKB-SubCell"/>
</dbReference>
<evidence type="ECO:0000256" key="2">
    <source>
        <dbReference type="ARBA" id="ARBA00022440"/>
    </source>
</evidence>
<evidence type="ECO:0000313" key="5">
    <source>
        <dbReference type="EMBL" id="MFC6723809.1"/>
    </source>
</evidence>
<accession>A0ABD5RWI8</accession>
<dbReference type="InterPro" id="IPR006752">
    <property type="entry name" value="Arch_fla_DE"/>
</dbReference>
<comment type="caution">
    <text evidence="5">The sequence shown here is derived from an EMBL/GenBank/DDBJ whole genome shotgun (WGS) entry which is preliminary data.</text>
</comment>
<dbReference type="InterPro" id="IPR052494">
    <property type="entry name" value="Flagella_assembly_related"/>
</dbReference>
<dbReference type="Proteomes" id="UP001596328">
    <property type="component" value="Unassembled WGS sequence"/>
</dbReference>
<comment type="subcellular location">
    <subcellularLocation>
        <location evidence="1">Archaeal flagellum</location>
    </subcellularLocation>
</comment>
<feature type="domain" description="Archaeal flagella protein FlaD/E" evidence="4">
    <location>
        <begin position="75"/>
        <end position="169"/>
    </location>
</feature>
<evidence type="ECO:0000256" key="3">
    <source>
        <dbReference type="SAM" id="MobiDB-lite"/>
    </source>
</evidence>
<feature type="compositionally biased region" description="Acidic residues" evidence="3">
    <location>
        <begin position="1"/>
        <end position="21"/>
    </location>
</feature>
<gene>
    <name evidence="5" type="ORF">ACFQE1_05330</name>
</gene>
<keyword evidence="5" id="KW-0282">Flagellum</keyword>
<feature type="compositionally biased region" description="Acidic residues" evidence="3">
    <location>
        <begin position="49"/>
        <end position="60"/>
    </location>
</feature>
<sequence>DPEVADGADELGGADELDEPEPDGRDDAASSEVEGASPQASGGTSHDGVDDDWNVSDSPDDSGFQFVEDAEEGDGKPYLTALPSAYVADLVVMEWLEYLVDESSPTDAARAIRYYENVDWISETVEEKLLDFLVGFGEIDEGTAVLPGTEELTRTHHTRSLSYINRLDGADAESLVVDRWNEIGGPDGL</sequence>
<dbReference type="PANTHER" id="PTHR40698">
    <property type="entry name" value="FLAGELLA-RELATED PROTEIN E-RELATED-RELATED"/>
    <property type="match status" value="1"/>
</dbReference>
<evidence type="ECO:0000313" key="6">
    <source>
        <dbReference type="Proteomes" id="UP001596328"/>
    </source>
</evidence>
<feature type="non-terminal residue" evidence="5">
    <location>
        <position position="1"/>
    </location>
</feature>
<proteinExistence type="predicted"/>
<dbReference type="EMBL" id="JBHSWU010000050">
    <property type="protein sequence ID" value="MFC6723809.1"/>
    <property type="molecule type" value="Genomic_DNA"/>
</dbReference>
<dbReference type="AlphaFoldDB" id="A0ABD5RWI8"/>
<keyword evidence="5" id="KW-0969">Cilium</keyword>
<reference evidence="5 6" key="1">
    <citation type="journal article" date="2019" name="Int. J. Syst. Evol. Microbiol.">
        <title>The Global Catalogue of Microorganisms (GCM) 10K type strain sequencing project: providing services to taxonomists for standard genome sequencing and annotation.</title>
        <authorList>
            <consortium name="The Broad Institute Genomics Platform"/>
            <consortium name="The Broad Institute Genome Sequencing Center for Infectious Disease"/>
            <person name="Wu L."/>
            <person name="Ma J."/>
        </authorList>
    </citation>
    <scope>NUCLEOTIDE SEQUENCE [LARGE SCALE GENOMIC DNA]</scope>
    <source>
        <strain evidence="5 6">NBRC 111368</strain>
    </source>
</reference>
<evidence type="ECO:0000259" key="4">
    <source>
        <dbReference type="Pfam" id="PF04659"/>
    </source>
</evidence>
<keyword evidence="2" id="KW-0974">Archaeal flagellum</keyword>
<keyword evidence="5" id="KW-0966">Cell projection</keyword>
<name>A0ABD5RWI8_9EURY</name>
<dbReference type="PANTHER" id="PTHR40698:SF1">
    <property type="entry name" value="FLAGELLA-RELATED PROTEIN D-RELATED"/>
    <property type="match status" value="1"/>
</dbReference>
<protein>
    <submittedName>
        <fullName evidence="5">FlaD/FlaE family flagellar protein</fullName>
    </submittedName>
</protein>
<evidence type="ECO:0000256" key="1">
    <source>
        <dbReference type="ARBA" id="ARBA00004618"/>
    </source>
</evidence>
<feature type="region of interest" description="Disordered" evidence="3">
    <location>
        <begin position="1"/>
        <end position="63"/>
    </location>
</feature>
<dbReference type="Pfam" id="PF04659">
    <property type="entry name" value="Arch_fla_DE"/>
    <property type="match status" value="1"/>
</dbReference>